<dbReference type="Pfam" id="PF13181">
    <property type="entry name" value="TPR_8"/>
    <property type="match status" value="1"/>
</dbReference>
<dbReference type="Gene3D" id="1.25.40.10">
    <property type="entry name" value="Tetratricopeptide repeat domain"/>
    <property type="match status" value="1"/>
</dbReference>
<evidence type="ECO:0000256" key="1">
    <source>
        <dbReference type="PROSITE-ProRule" id="PRU00339"/>
    </source>
</evidence>
<gene>
    <name evidence="2" type="ORF">Lac1_26210</name>
</gene>
<dbReference type="SMART" id="SM00028">
    <property type="entry name" value="TPR"/>
    <property type="match status" value="3"/>
</dbReference>
<dbReference type="InterPro" id="IPR019734">
    <property type="entry name" value="TPR_rpt"/>
</dbReference>
<dbReference type="SUPFAM" id="SSF48452">
    <property type="entry name" value="TPR-like"/>
    <property type="match status" value="1"/>
</dbReference>
<name>A0ABN6YZX2_9FIRM</name>
<evidence type="ECO:0008006" key="4">
    <source>
        <dbReference type="Google" id="ProtNLM"/>
    </source>
</evidence>
<organism evidence="2 3">
    <name type="scientific">Claveliimonas bilis</name>
    <dbReference type="NCBI Taxonomy" id="3028070"/>
    <lineage>
        <taxon>Bacteria</taxon>
        <taxon>Bacillati</taxon>
        <taxon>Bacillota</taxon>
        <taxon>Clostridia</taxon>
        <taxon>Lachnospirales</taxon>
        <taxon>Lachnospiraceae</taxon>
        <taxon>Claveliimonas</taxon>
    </lineage>
</organism>
<sequence>MKRYIGTLAALALAGFMLTGCGDKTVEEGVSLLEEQDYKGAAELFEQAVEKDEEDAEAQRGLGIAKWELEDYEGALSAFESALENGGDKTAEIYNLMGNCCMKLDQAKQALNYYRLGLEEEDASDELKQEMRLNEIAAYEKSGDMESAKSKLKSYIQDYPDDEKAAKEAEFLETR</sequence>
<reference evidence="3" key="1">
    <citation type="journal article" date="2023" name="Int. J. Syst. Evol. Microbiol.">
        <title>Claveliimonas bilis gen. nov., sp. nov., deoxycholic acid-producing bacteria isolated from human faeces, and reclassification of Sellimonas monacensis Zenner et al. 2021 as Claveliimonas monacensis comb. nov.</title>
        <authorList>
            <person name="Hisatomi A."/>
            <person name="Kastawa N.W.E.P.G."/>
            <person name="Song I."/>
            <person name="Ohkuma M."/>
            <person name="Fukiya S."/>
            <person name="Sakamoto M."/>
        </authorList>
    </citation>
    <scope>NUCLEOTIDE SEQUENCE [LARGE SCALE GENOMIC DNA]</scope>
    <source>
        <strain evidence="3">12BBH14</strain>
    </source>
</reference>
<dbReference type="RefSeq" id="WP_316265489.1">
    <property type="nucleotide sequence ID" value="NZ_AP027742.1"/>
</dbReference>
<keyword evidence="1" id="KW-0802">TPR repeat</keyword>
<dbReference type="PROSITE" id="PS51257">
    <property type="entry name" value="PROKAR_LIPOPROTEIN"/>
    <property type="match status" value="1"/>
</dbReference>
<dbReference type="InterPro" id="IPR011990">
    <property type="entry name" value="TPR-like_helical_dom_sf"/>
</dbReference>
<dbReference type="Pfam" id="PF13432">
    <property type="entry name" value="TPR_16"/>
    <property type="match status" value="1"/>
</dbReference>
<evidence type="ECO:0000313" key="3">
    <source>
        <dbReference type="Proteomes" id="UP001305815"/>
    </source>
</evidence>
<feature type="repeat" description="TPR" evidence="1">
    <location>
        <begin position="56"/>
        <end position="89"/>
    </location>
</feature>
<protein>
    <recommendedName>
        <fullName evidence="4">Tetratricopeptide repeat protein</fullName>
    </recommendedName>
</protein>
<dbReference type="Pfam" id="PF13174">
    <property type="entry name" value="TPR_6"/>
    <property type="match status" value="1"/>
</dbReference>
<dbReference type="EMBL" id="AP027742">
    <property type="protein sequence ID" value="BDZ78438.1"/>
    <property type="molecule type" value="Genomic_DNA"/>
</dbReference>
<dbReference type="PROSITE" id="PS50005">
    <property type="entry name" value="TPR"/>
    <property type="match status" value="1"/>
</dbReference>
<dbReference type="Proteomes" id="UP001305815">
    <property type="component" value="Chromosome"/>
</dbReference>
<keyword evidence="3" id="KW-1185">Reference proteome</keyword>
<proteinExistence type="predicted"/>
<accession>A0ABN6YZX2</accession>
<evidence type="ECO:0000313" key="2">
    <source>
        <dbReference type="EMBL" id="BDZ78438.1"/>
    </source>
</evidence>